<dbReference type="EMBL" id="SLWK01000029">
    <property type="protein sequence ID" value="TCO01943.1"/>
    <property type="molecule type" value="Genomic_DNA"/>
</dbReference>
<protein>
    <recommendedName>
        <fullName evidence="4">PH (Pleckstrin Homology) domain-containing protein</fullName>
    </recommendedName>
</protein>
<dbReference type="RefSeq" id="WP_132435661.1">
    <property type="nucleotide sequence ID" value="NZ_SLWK01000029.1"/>
</dbReference>
<evidence type="ECO:0008006" key="4">
    <source>
        <dbReference type="Google" id="ProtNLM"/>
    </source>
</evidence>
<sequence>MKEYRFSDSNAEKTVKSQMITSTPIFLIGISGGFYIANNQYDGILFNNPLILVLTIIICIVAVVTGLIIGYKNNKKSLMKNVYRITENGIERKTPSDKTVIINFNQIKEQKTLKSGLLIKSTNHEILIPSRLDNYNEITAVINENLR</sequence>
<reference evidence="2 3" key="1">
    <citation type="submission" date="2019-03" db="EMBL/GenBank/DDBJ databases">
        <title>Genomic Encyclopedia of Type Strains, Phase IV (KMG-IV): sequencing the most valuable type-strain genomes for metagenomic binning, comparative biology and taxonomic classification.</title>
        <authorList>
            <person name="Goeker M."/>
        </authorList>
    </citation>
    <scope>NUCLEOTIDE SEQUENCE [LARGE SCALE GENOMIC DNA]</scope>
    <source>
        <strain evidence="2 3">DSM 24179</strain>
    </source>
</reference>
<feature type="transmembrane region" description="Helical" evidence="1">
    <location>
        <begin position="20"/>
        <end position="38"/>
    </location>
</feature>
<feature type="transmembrane region" description="Helical" evidence="1">
    <location>
        <begin position="50"/>
        <end position="71"/>
    </location>
</feature>
<evidence type="ECO:0000313" key="2">
    <source>
        <dbReference type="EMBL" id="TCO01943.1"/>
    </source>
</evidence>
<evidence type="ECO:0000256" key="1">
    <source>
        <dbReference type="SAM" id="Phobius"/>
    </source>
</evidence>
<dbReference type="AlphaFoldDB" id="A0A4R2G330"/>
<accession>A0A4R2G330</accession>
<dbReference type="Proteomes" id="UP000295221">
    <property type="component" value="Unassembled WGS sequence"/>
</dbReference>
<keyword evidence="1" id="KW-1133">Transmembrane helix</keyword>
<proteinExistence type="predicted"/>
<comment type="caution">
    <text evidence="2">The sequence shown here is derived from an EMBL/GenBank/DDBJ whole genome shotgun (WGS) entry which is preliminary data.</text>
</comment>
<gene>
    <name evidence="2" type="ORF">EV194_1296</name>
</gene>
<keyword evidence="3" id="KW-1185">Reference proteome</keyword>
<name>A0A4R2G330_9BACT</name>
<keyword evidence="1" id="KW-0812">Transmembrane</keyword>
<evidence type="ECO:0000313" key="3">
    <source>
        <dbReference type="Proteomes" id="UP000295221"/>
    </source>
</evidence>
<keyword evidence="1" id="KW-0472">Membrane</keyword>
<organism evidence="2 3">
    <name type="scientific">Natronoflexus pectinivorans</name>
    <dbReference type="NCBI Taxonomy" id="682526"/>
    <lineage>
        <taxon>Bacteria</taxon>
        <taxon>Pseudomonadati</taxon>
        <taxon>Bacteroidota</taxon>
        <taxon>Bacteroidia</taxon>
        <taxon>Marinilabiliales</taxon>
        <taxon>Marinilabiliaceae</taxon>
        <taxon>Natronoflexus</taxon>
    </lineage>
</organism>